<dbReference type="Pfam" id="PF13676">
    <property type="entry name" value="TIR_2"/>
    <property type="match status" value="1"/>
</dbReference>
<dbReference type="OrthoDB" id="4464809at2"/>
<dbReference type="CDD" id="cd00093">
    <property type="entry name" value="HTH_XRE"/>
    <property type="match status" value="1"/>
</dbReference>
<dbReference type="EMBL" id="RPFW01000010">
    <property type="protein sequence ID" value="TVZ00018.1"/>
    <property type="molecule type" value="Genomic_DNA"/>
</dbReference>
<gene>
    <name evidence="2" type="ORF">EAS64_38700</name>
</gene>
<dbReference type="AlphaFoldDB" id="A0A6P2BM55"/>
<evidence type="ECO:0000259" key="1">
    <source>
        <dbReference type="PROSITE" id="PS50943"/>
    </source>
</evidence>
<dbReference type="GO" id="GO:0003677">
    <property type="term" value="F:DNA binding"/>
    <property type="evidence" value="ECO:0007669"/>
    <property type="project" value="InterPro"/>
</dbReference>
<organism evidence="2 3">
    <name type="scientific">Trebonia kvetii</name>
    <dbReference type="NCBI Taxonomy" id="2480626"/>
    <lineage>
        <taxon>Bacteria</taxon>
        <taxon>Bacillati</taxon>
        <taxon>Actinomycetota</taxon>
        <taxon>Actinomycetes</taxon>
        <taxon>Streptosporangiales</taxon>
        <taxon>Treboniaceae</taxon>
        <taxon>Trebonia</taxon>
    </lineage>
</organism>
<dbReference type="InterPro" id="IPR000157">
    <property type="entry name" value="TIR_dom"/>
</dbReference>
<dbReference type="Gene3D" id="3.40.50.10140">
    <property type="entry name" value="Toll/interleukin-1 receptor homology (TIR) domain"/>
    <property type="match status" value="1"/>
</dbReference>
<proteinExistence type="predicted"/>
<dbReference type="InterPro" id="IPR035897">
    <property type="entry name" value="Toll_tir_struct_dom_sf"/>
</dbReference>
<dbReference type="SUPFAM" id="SSF52200">
    <property type="entry name" value="Toll/Interleukin receptor TIR domain"/>
    <property type="match status" value="1"/>
</dbReference>
<keyword evidence="3" id="KW-1185">Reference proteome</keyword>
<evidence type="ECO:0000313" key="2">
    <source>
        <dbReference type="EMBL" id="TVZ00018.1"/>
    </source>
</evidence>
<dbReference type="GO" id="GO:0007165">
    <property type="term" value="P:signal transduction"/>
    <property type="evidence" value="ECO:0007669"/>
    <property type="project" value="InterPro"/>
</dbReference>
<protein>
    <submittedName>
        <fullName evidence="2">TIR domain-containing protein</fullName>
    </submittedName>
</protein>
<dbReference type="InterPro" id="IPR001387">
    <property type="entry name" value="Cro/C1-type_HTH"/>
</dbReference>
<sequence length="213" mass="23817">MLRIARGWTALGLSLEYEKIGVGPRIERTAIAKIENGRRMIKAGEVEGISRVFGLRASDLLAPDGPRVFLSYADVDRNGEEVATWLSGRGFQVGRRQESEREGFSSAEPDEINSVQAFVALFSPRYFSSPLCREELDLAMKRKHRLQVAGVATEFIYVMRMAETHELDVSDLESYPVTDLTLVSGRNEEATLSNLGSKLMMSARMPSASRERR</sequence>
<dbReference type="PROSITE" id="PS50943">
    <property type="entry name" value="HTH_CROC1"/>
    <property type="match status" value="1"/>
</dbReference>
<dbReference type="Proteomes" id="UP000460272">
    <property type="component" value="Unassembled WGS sequence"/>
</dbReference>
<dbReference type="Gene3D" id="1.10.260.40">
    <property type="entry name" value="lambda repressor-like DNA-binding domains"/>
    <property type="match status" value="1"/>
</dbReference>
<name>A0A6P2BM55_9ACTN</name>
<dbReference type="InterPro" id="IPR010982">
    <property type="entry name" value="Lambda_DNA-bd_dom_sf"/>
</dbReference>
<accession>A0A6P2BM55</accession>
<feature type="domain" description="HTH cro/C1-type" evidence="1">
    <location>
        <begin position="28"/>
        <end position="60"/>
    </location>
</feature>
<reference evidence="2 3" key="1">
    <citation type="submission" date="2018-11" db="EMBL/GenBank/DDBJ databases">
        <title>Trebonia kvetii gen.nov., sp.nov., a novel acidophilic actinobacterium, and proposal of the new actinobacterial family Treboniaceae fam. nov.</title>
        <authorList>
            <person name="Rapoport D."/>
            <person name="Sagova-Mareckova M."/>
            <person name="Sedlacek I."/>
            <person name="Provaznik J."/>
            <person name="Kralova S."/>
            <person name="Pavlinic D."/>
            <person name="Benes V."/>
            <person name="Kopecky J."/>
        </authorList>
    </citation>
    <scope>NUCLEOTIDE SEQUENCE [LARGE SCALE GENOMIC DNA]</scope>
    <source>
        <strain evidence="2 3">15Tr583</strain>
    </source>
</reference>
<comment type="caution">
    <text evidence="2">The sequence shown here is derived from an EMBL/GenBank/DDBJ whole genome shotgun (WGS) entry which is preliminary data.</text>
</comment>
<dbReference type="RefSeq" id="WP_145861525.1">
    <property type="nucleotide sequence ID" value="NZ_RPFW01000010.1"/>
</dbReference>
<evidence type="ECO:0000313" key="3">
    <source>
        <dbReference type="Proteomes" id="UP000460272"/>
    </source>
</evidence>